<dbReference type="InterPro" id="IPR004805">
    <property type="entry name" value="DnaE2/DnaE/PolC"/>
</dbReference>
<evidence type="ECO:0000256" key="3">
    <source>
        <dbReference type="ARBA" id="ARBA00012417"/>
    </source>
</evidence>
<dbReference type="EC" id="2.7.7.7" evidence="3"/>
<dbReference type="Pfam" id="PF14579">
    <property type="entry name" value="HHH_6"/>
    <property type="match status" value="1"/>
</dbReference>
<dbReference type="InterPro" id="IPR004013">
    <property type="entry name" value="PHP_dom"/>
</dbReference>
<keyword evidence="5" id="KW-0963">Cytoplasm</keyword>
<dbReference type="SUPFAM" id="SSF89550">
    <property type="entry name" value="PHP domain-like"/>
    <property type="match status" value="1"/>
</dbReference>
<protein>
    <recommendedName>
        <fullName evidence="4">DNA polymerase III subunit alpha</fullName>
        <ecNumber evidence="3">2.7.7.7</ecNumber>
    </recommendedName>
</protein>
<dbReference type="OrthoDB" id="9803237at2"/>
<dbReference type="PANTHER" id="PTHR32294:SF0">
    <property type="entry name" value="DNA POLYMERASE III SUBUNIT ALPHA"/>
    <property type="match status" value="1"/>
</dbReference>
<dbReference type="Gene3D" id="1.10.10.1600">
    <property type="entry name" value="Bacterial DNA polymerase III alpha subunit, thumb domain"/>
    <property type="match status" value="1"/>
</dbReference>
<keyword evidence="6 15" id="KW-0808">Transferase</keyword>
<accession>D8JZC0</accession>
<dbReference type="RefSeq" id="WP_013215881.1">
    <property type="nucleotide sequence ID" value="NC_014313.1"/>
</dbReference>
<evidence type="ECO:0000256" key="4">
    <source>
        <dbReference type="ARBA" id="ARBA00019114"/>
    </source>
</evidence>
<dbReference type="STRING" id="582899.Hden_1921"/>
<dbReference type="HOGENOM" id="CLU_001600_0_0_5"/>
<dbReference type="InterPro" id="IPR016195">
    <property type="entry name" value="Pol/histidinol_Pase-like"/>
</dbReference>
<dbReference type="InterPro" id="IPR029460">
    <property type="entry name" value="DNAPol_HHH"/>
</dbReference>
<dbReference type="GO" id="GO:0005737">
    <property type="term" value="C:cytoplasm"/>
    <property type="evidence" value="ECO:0007669"/>
    <property type="project" value="UniProtKB-SubCell"/>
</dbReference>
<evidence type="ECO:0000256" key="5">
    <source>
        <dbReference type="ARBA" id="ARBA00022490"/>
    </source>
</evidence>
<evidence type="ECO:0000256" key="9">
    <source>
        <dbReference type="ARBA" id="ARBA00022932"/>
    </source>
</evidence>
<keyword evidence="8" id="KW-0235">DNA replication</keyword>
<evidence type="ECO:0000256" key="7">
    <source>
        <dbReference type="ARBA" id="ARBA00022695"/>
    </source>
</evidence>
<dbReference type="NCBIfam" id="NF004226">
    <property type="entry name" value="PRK05673.1"/>
    <property type="match status" value="1"/>
</dbReference>
<organism evidence="15 16">
    <name type="scientific">Hyphomicrobium denitrificans (strain ATCC 51888 / DSM 1869 / NCIMB 11706 / TK 0415)</name>
    <dbReference type="NCBI Taxonomy" id="582899"/>
    <lineage>
        <taxon>Bacteria</taxon>
        <taxon>Pseudomonadati</taxon>
        <taxon>Pseudomonadota</taxon>
        <taxon>Alphaproteobacteria</taxon>
        <taxon>Hyphomicrobiales</taxon>
        <taxon>Hyphomicrobiaceae</taxon>
        <taxon>Hyphomicrobium</taxon>
    </lineage>
</organism>
<dbReference type="InterPro" id="IPR003141">
    <property type="entry name" value="Pol/His_phosphatase_N"/>
</dbReference>
<evidence type="ECO:0000313" key="16">
    <source>
        <dbReference type="Proteomes" id="UP000002033"/>
    </source>
</evidence>
<dbReference type="InterPro" id="IPR040982">
    <property type="entry name" value="DNA_pol3_finger"/>
</dbReference>
<evidence type="ECO:0000256" key="12">
    <source>
        <dbReference type="ARBA" id="ARBA00049244"/>
    </source>
</evidence>
<comment type="similarity">
    <text evidence="2">Belongs to the DNA polymerase type-C family. DnaE subfamily.</text>
</comment>
<comment type="catalytic activity">
    <reaction evidence="12">
        <text>DNA(n) + a 2'-deoxyribonucleoside 5'-triphosphate = DNA(n+1) + diphosphate</text>
        <dbReference type="Rhea" id="RHEA:22508"/>
        <dbReference type="Rhea" id="RHEA-COMP:17339"/>
        <dbReference type="Rhea" id="RHEA-COMP:17340"/>
        <dbReference type="ChEBI" id="CHEBI:33019"/>
        <dbReference type="ChEBI" id="CHEBI:61560"/>
        <dbReference type="ChEBI" id="CHEBI:173112"/>
        <dbReference type="EC" id="2.7.7.7"/>
    </reaction>
</comment>
<keyword evidence="13" id="KW-0175">Coiled coil</keyword>
<evidence type="ECO:0000256" key="10">
    <source>
        <dbReference type="ARBA" id="ARBA00025611"/>
    </source>
</evidence>
<evidence type="ECO:0000256" key="8">
    <source>
        <dbReference type="ARBA" id="ARBA00022705"/>
    </source>
</evidence>
<dbReference type="Gene3D" id="1.10.150.870">
    <property type="match status" value="1"/>
</dbReference>
<dbReference type="Pfam" id="PF17657">
    <property type="entry name" value="DNA_pol3_finger"/>
    <property type="match status" value="1"/>
</dbReference>
<dbReference type="NCBIfam" id="TIGR00594">
    <property type="entry name" value="polc"/>
    <property type="match status" value="1"/>
</dbReference>
<dbReference type="Gene3D" id="3.20.20.140">
    <property type="entry name" value="Metal-dependent hydrolases"/>
    <property type="match status" value="1"/>
</dbReference>
<gene>
    <name evidence="15" type="ordered locus">Hden_1921</name>
</gene>
<dbReference type="GO" id="GO:0006260">
    <property type="term" value="P:DNA replication"/>
    <property type="evidence" value="ECO:0007669"/>
    <property type="project" value="UniProtKB-KW"/>
</dbReference>
<evidence type="ECO:0000256" key="1">
    <source>
        <dbReference type="ARBA" id="ARBA00004496"/>
    </source>
</evidence>
<dbReference type="SMART" id="SM00481">
    <property type="entry name" value="POLIIIAc"/>
    <property type="match status" value="1"/>
</dbReference>
<dbReference type="InterPro" id="IPR049821">
    <property type="entry name" value="PolIIIA_DnaE1_PHP"/>
</dbReference>
<dbReference type="InterPro" id="IPR041931">
    <property type="entry name" value="DNA_pol3_alpha_thumb_dom"/>
</dbReference>
<comment type="function">
    <text evidence="10">DNA polymerase III is a complex, multichain enzyme responsible for most of the replicative synthesis in bacteria. This DNA polymerase also exhibits 3' to 5' exonuclease activity. The alpha chain is the DNA polymerase.</text>
</comment>
<dbReference type="InterPro" id="IPR011708">
    <property type="entry name" value="DNA_pol3_alpha_NTPase_dom"/>
</dbReference>
<comment type="subcellular location">
    <subcellularLocation>
        <location evidence="1">Cytoplasm</location>
    </subcellularLocation>
</comment>
<comment type="subunit">
    <text evidence="11">DNA polymerase III contains a core (composed of alpha, epsilon and theta chains) that associates with a tau subunit. This core dimerizes to form the POLIII' complex. PolIII' associates with the gamma complex (composed of gamma, delta, delta', psi and chi chains) and with the beta chain to form the complete DNA polymerase III complex.</text>
</comment>
<keyword evidence="16" id="KW-1185">Reference proteome</keyword>
<evidence type="ECO:0000256" key="11">
    <source>
        <dbReference type="ARBA" id="ARBA00026073"/>
    </source>
</evidence>
<dbReference type="PANTHER" id="PTHR32294">
    <property type="entry name" value="DNA POLYMERASE III SUBUNIT ALPHA"/>
    <property type="match status" value="1"/>
</dbReference>
<evidence type="ECO:0000256" key="6">
    <source>
        <dbReference type="ARBA" id="ARBA00022679"/>
    </source>
</evidence>
<proteinExistence type="inferred from homology"/>
<dbReference type="GO" id="GO:0008408">
    <property type="term" value="F:3'-5' exonuclease activity"/>
    <property type="evidence" value="ECO:0007669"/>
    <property type="project" value="InterPro"/>
</dbReference>
<sequence>MEQIRPAKAPQFVHLKVHSAYSLLEGALPIAKLAKLAEAMQLPALGLTDSNNFFGALEFSDKLWGAGVQPIAGGSLDVDFGDNRDAQPSALRSLSNEPRSKPAGKIALLAMTADGFANLMRLSKALYFEAAADEPAHVKIARIEEFSEGIIALTGGPQGPIDSALRDGQHDLALERIKTLEKIFGDRLYVEVQRHGLPEEADVEPDLLDLAYARRIPIVATNECYFAQRGDYEAHDVLLCIADGRYVVEDNRRRASPEHYLKTEAEMVSLFADLPEALANTVEIAMRCTARPEGRKPILPRFVKADDSLSEIENFRLEAAELKAQAKDGLARRLAAHGPAAGFTVEDYEKRLVYEIDVITQMKFPGYFLIVADFIKWSKANGVPVGPGRGSGAGSLVAYALTITDLDPLQFGLLFERFLNPERISMPDFDVDFCQEKRDRVIDYVQKKYGDDRVAQIITHGKLQARAVLRDVGRVLQMPYGQVDRLCKLVPNNPANPVTLAQAIEGEPKLQEERDREPIVARLLEIAQKLEGLYRHASTHAAGMVIGDRPLEELVPLYRDPKSHFPITQYNWKMVEAAGLVKFDFLGLKTLTVLEKAVKLISQVRGVTVDLPSLPLDDKPTYDMLAKADTAGVFQLESTGMRESLKRLKPDRFEDIIAMVALYRPGPMDNIPTYINRKHGEEPVDYLHDMLQGILKETYGVIIYQEQVIQIAQVMGGYTLGQADMLRRAMGKKDKAEMAKQQARFVEGAVAKGVKKEEAKYIFELVDKFAGYGFNKSHAAAYALVSYHTAYLKANFREEFFAASMTLDMGNTDKLAMFASEARKSGIRMLPPCVNQSAVDFGVEPAAEGAKHGAIRYSLAALKNIGAGAVETIVNERNEKGAFKSLADFAERVDAKALNKRAIETLAKGGAFDAFNNDRARVAANADTILASAQRRTANEAQGMTDLFGSGGKAAELVLRSAEGWTPMERLAAEFEAIGFYLSGHPLDQYDHVLSKLGVRKFTEFEVLTERGATAGRLAGVVIAARERRSQKGNKFAFASFSDATGQFEAVIFSDTLAVCRELLEPGTPVIVSVEAERDGDTLKMRVQSIEALDKAAAGVARNLRVVLDQRECAGANGARLAEISSRLKPTHRGGEVRIVLPLLDRGCEVDLILPGRYDVSPLEAGRIAALPIVVEVIEA</sequence>
<dbReference type="InterPro" id="IPR004365">
    <property type="entry name" value="NA-bd_OB_tRNA"/>
</dbReference>
<dbReference type="EMBL" id="CP002083">
    <property type="protein sequence ID" value="ADJ23722.1"/>
    <property type="molecule type" value="Genomic_DNA"/>
</dbReference>
<dbReference type="Proteomes" id="UP000002033">
    <property type="component" value="Chromosome"/>
</dbReference>
<feature type="coiled-coil region" evidence="13">
    <location>
        <begin position="305"/>
        <end position="332"/>
    </location>
</feature>
<evidence type="ECO:0000256" key="13">
    <source>
        <dbReference type="SAM" id="Coils"/>
    </source>
</evidence>
<keyword evidence="9" id="KW-0239">DNA-directed DNA polymerase</keyword>
<dbReference type="Pfam" id="PF07733">
    <property type="entry name" value="DNA_pol3_alpha"/>
    <property type="match status" value="1"/>
</dbReference>
<dbReference type="GO" id="GO:0003887">
    <property type="term" value="F:DNA-directed DNA polymerase activity"/>
    <property type="evidence" value="ECO:0007669"/>
    <property type="project" value="UniProtKB-KW"/>
</dbReference>
<reference evidence="16" key="1">
    <citation type="journal article" date="2011" name="J. Bacteriol.">
        <title>Genome sequences of eight morphologically diverse alphaproteobacteria.</title>
        <authorList>
            <consortium name="US DOE Joint Genome Institute"/>
            <person name="Brown P.J."/>
            <person name="Kysela D.T."/>
            <person name="Buechlein A."/>
            <person name="Hemmerich C."/>
            <person name="Brun Y.V."/>
        </authorList>
    </citation>
    <scope>NUCLEOTIDE SEQUENCE [LARGE SCALE GENOMIC DNA]</scope>
    <source>
        <strain evidence="16">ATCC 51888 / DSM 1869 / NCIB 11706 / TK 0415</strain>
    </source>
</reference>
<feature type="domain" description="Polymerase/histidinol phosphatase N-terminal" evidence="14">
    <location>
        <begin position="13"/>
        <end position="80"/>
    </location>
</feature>
<evidence type="ECO:0000313" key="15">
    <source>
        <dbReference type="EMBL" id="ADJ23722.1"/>
    </source>
</evidence>
<dbReference type="Pfam" id="PF01336">
    <property type="entry name" value="tRNA_anti-codon"/>
    <property type="match status" value="1"/>
</dbReference>
<dbReference type="GO" id="GO:0003676">
    <property type="term" value="F:nucleic acid binding"/>
    <property type="evidence" value="ECO:0007669"/>
    <property type="project" value="InterPro"/>
</dbReference>
<dbReference type="KEGG" id="hdn:Hden_1921"/>
<dbReference type="Pfam" id="PF02811">
    <property type="entry name" value="PHP"/>
    <property type="match status" value="1"/>
</dbReference>
<name>D8JZC0_HYPDA</name>
<evidence type="ECO:0000256" key="2">
    <source>
        <dbReference type="ARBA" id="ARBA00009496"/>
    </source>
</evidence>
<evidence type="ECO:0000259" key="14">
    <source>
        <dbReference type="SMART" id="SM00481"/>
    </source>
</evidence>
<dbReference type="CDD" id="cd07433">
    <property type="entry name" value="PHP_PolIIIA_DnaE1"/>
    <property type="match status" value="1"/>
</dbReference>
<dbReference type="AlphaFoldDB" id="D8JZC0"/>
<dbReference type="SUPFAM" id="SSF160975">
    <property type="entry name" value="AF1531-like"/>
    <property type="match status" value="1"/>
</dbReference>
<keyword evidence="7 15" id="KW-0548">Nucleotidyltransferase</keyword>
<dbReference type="eggNOG" id="COG0587">
    <property type="taxonomic scope" value="Bacteria"/>
</dbReference>
<dbReference type="CDD" id="cd04485">
    <property type="entry name" value="DnaE_OBF"/>
    <property type="match status" value="1"/>
</dbReference>